<protein>
    <submittedName>
        <fullName evidence="1">Uncharacterized protein</fullName>
    </submittedName>
</protein>
<reference evidence="1" key="1">
    <citation type="submission" date="2020-04" db="EMBL/GenBank/DDBJ databases">
        <authorList>
            <person name="Alioto T."/>
            <person name="Alioto T."/>
            <person name="Gomez Garrido J."/>
        </authorList>
    </citation>
    <scope>NUCLEOTIDE SEQUENCE</scope>
    <source>
        <strain evidence="1">A484AB</strain>
    </source>
</reference>
<accession>A0A6S7G8F1</accession>
<name>A0A6S7G8F1_PARCT</name>
<dbReference type="AlphaFoldDB" id="A0A6S7G8F1"/>
<dbReference type="EMBL" id="CACRXK020001117">
    <property type="protein sequence ID" value="CAB3987083.1"/>
    <property type="molecule type" value="Genomic_DNA"/>
</dbReference>
<gene>
    <name evidence="1" type="ORF">PACLA_8A005110</name>
</gene>
<organism evidence="1 2">
    <name type="scientific">Paramuricea clavata</name>
    <name type="common">Red gorgonian</name>
    <name type="synonym">Violescent sea-whip</name>
    <dbReference type="NCBI Taxonomy" id="317549"/>
    <lineage>
        <taxon>Eukaryota</taxon>
        <taxon>Metazoa</taxon>
        <taxon>Cnidaria</taxon>
        <taxon>Anthozoa</taxon>
        <taxon>Octocorallia</taxon>
        <taxon>Malacalcyonacea</taxon>
        <taxon>Plexauridae</taxon>
        <taxon>Paramuricea</taxon>
    </lineage>
</organism>
<evidence type="ECO:0000313" key="1">
    <source>
        <dbReference type="EMBL" id="CAB3987083.1"/>
    </source>
</evidence>
<comment type="caution">
    <text evidence="1">The sequence shown here is derived from an EMBL/GenBank/DDBJ whole genome shotgun (WGS) entry which is preliminary data.</text>
</comment>
<evidence type="ECO:0000313" key="2">
    <source>
        <dbReference type="Proteomes" id="UP001152795"/>
    </source>
</evidence>
<sequence>MNVDAFDSKQRFKDSLRIAYDSGTFLLGMKVSSFIVLVYYTYLKEDYEKNEMARQYFEPECMGYQSDNYWIISNDVHVSHGNIIGESEIRYIMTDDTLQPYQLEIGESLFDIRYLKKFLQRFYSMSIGFGQKTVAFQMATAFTVGRIIRNALAPKDVWRFMAQGRGYVDE</sequence>
<dbReference type="Proteomes" id="UP001152795">
    <property type="component" value="Unassembled WGS sequence"/>
</dbReference>
<keyword evidence="2" id="KW-1185">Reference proteome</keyword>
<proteinExistence type="predicted"/>